<comment type="similarity">
    <text evidence="1">Belongs to the RutC family.</text>
</comment>
<dbReference type="Pfam" id="PF01042">
    <property type="entry name" value="Ribonuc_L-PSP"/>
    <property type="match status" value="1"/>
</dbReference>
<evidence type="ECO:0000313" key="3">
    <source>
        <dbReference type="Proteomes" id="UP000031364"/>
    </source>
</evidence>
<proteinExistence type="inferred from homology"/>
<organism evidence="2 3">
    <name type="scientific">Nocardia vulneris</name>
    <dbReference type="NCBI Taxonomy" id="1141657"/>
    <lineage>
        <taxon>Bacteria</taxon>
        <taxon>Bacillati</taxon>
        <taxon>Actinomycetota</taxon>
        <taxon>Actinomycetes</taxon>
        <taxon>Mycobacteriales</taxon>
        <taxon>Nocardiaceae</taxon>
        <taxon>Nocardia</taxon>
    </lineage>
</organism>
<dbReference type="PANTHER" id="PTHR11803">
    <property type="entry name" value="2-IMINOBUTANOATE/2-IMINOPROPANOATE DEAMINASE RIDA"/>
    <property type="match status" value="1"/>
</dbReference>
<name>A0ABR4Z9T2_9NOCA</name>
<dbReference type="EMBL" id="JNFP01000036">
    <property type="protein sequence ID" value="KIA62088.1"/>
    <property type="molecule type" value="Genomic_DNA"/>
</dbReference>
<dbReference type="InterPro" id="IPR006175">
    <property type="entry name" value="YjgF/YER057c/UK114"/>
</dbReference>
<gene>
    <name evidence="2" type="ORF">FG87_27100</name>
</gene>
<dbReference type="CDD" id="cd00448">
    <property type="entry name" value="YjgF_YER057c_UK114_family"/>
    <property type="match status" value="1"/>
</dbReference>
<sequence>MINERFSDIPGVAPGFGYAHAVTTSGGLAFVSGQIAVDAAGNVVGAGDLAAQTRQALTNLENVLRALGADWTDLVKFTWFVTDVSQLPVVRDVRDEFLRPALGDRPNPASSLVQVAGLFRPEFLVEVEAVVALRAAS</sequence>
<dbReference type="PANTHER" id="PTHR11803:SF58">
    <property type="entry name" value="PROTEIN HMF1-RELATED"/>
    <property type="match status" value="1"/>
</dbReference>
<dbReference type="RefSeq" id="WP_043676312.1">
    <property type="nucleotide sequence ID" value="NZ_BDCI01000035.1"/>
</dbReference>
<evidence type="ECO:0000313" key="2">
    <source>
        <dbReference type="EMBL" id="KIA62088.1"/>
    </source>
</evidence>
<evidence type="ECO:0000256" key="1">
    <source>
        <dbReference type="ARBA" id="ARBA00010552"/>
    </source>
</evidence>
<dbReference type="InterPro" id="IPR035959">
    <property type="entry name" value="RutC-like_sf"/>
</dbReference>
<keyword evidence="3" id="KW-1185">Reference proteome</keyword>
<reference evidence="2 3" key="1">
    <citation type="journal article" date="2014" name="Int. J. Syst. Evol. Microbiol.">
        <title>Nocardia vulneris sp. nov., isolated from wounds of human patients in North America.</title>
        <authorList>
            <person name="Lasker B.A."/>
            <person name="Bell M."/>
            <person name="Klenk H.P."/>
            <person name="Sproer C."/>
            <person name="Schumann C."/>
            <person name="Schumann P."/>
            <person name="Brown J.M."/>
        </authorList>
    </citation>
    <scope>NUCLEOTIDE SEQUENCE [LARGE SCALE GENOMIC DNA]</scope>
    <source>
        <strain evidence="2 3">W9851</strain>
    </source>
</reference>
<comment type="caution">
    <text evidence="2">The sequence shown here is derived from an EMBL/GenBank/DDBJ whole genome shotgun (WGS) entry which is preliminary data.</text>
</comment>
<protein>
    <submittedName>
        <fullName evidence="2">Endoribonuclease L-PSP</fullName>
    </submittedName>
</protein>
<dbReference type="SUPFAM" id="SSF55298">
    <property type="entry name" value="YjgF-like"/>
    <property type="match status" value="1"/>
</dbReference>
<dbReference type="Proteomes" id="UP000031364">
    <property type="component" value="Unassembled WGS sequence"/>
</dbReference>
<accession>A0ABR4Z9T2</accession>
<dbReference type="Gene3D" id="3.30.1330.40">
    <property type="entry name" value="RutC-like"/>
    <property type="match status" value="1"/>
</dbReference>